<dbReference type="EMBL" id="VSSQ01070246">
    <property type="protein sequence ID" value="MPN22091.1"/>
    <property type="molecule type" value="Genomic_DNA"/>
</dbReference>
<comment type="caution">
    <text evidence="1">The sequence shown here is derived from an EMBL/GenBank/DDBJ whole genome shotgun (WGS) entry which is preliminary data.</text>
</comment>
<proteinExistence type="predicted"/>
<protein>
    <submittedName>
        <fullName evidence="1">Uncharacterized protein</fullName>
    </submittedName>
</protein>
<name>A0A645G5E1_9ZZZZ</name>
<evidence type="ECO:0000313" key="1">
    <source>
        <dbReference type="EMBL" id="MPN22091.1"/>
    </source>
</evidence>
<accession>A0A645G5E1</accession>
<gene>
    <name evidence="1" type="ORF">SDC9_169474</name>
</gene>
<reference evidence="1" key="1">
    <citation type="submission" date="2019-08" db="EMBL/GenBank/DDBJ databases">
        <authorList>
            <person name="Kucharzyk K."/>
            <person name="Murdoch R.W."/>
            <person name="Higgins S."/>
            <person name="Loffler F."/>
        </authorList>
    </citation>
    <scope>NUCLEOTIDE SEQUENCE</scope>
</reference>
<dbReference type="AlphaFoldDB" id="A0A645G5E1"/>
<organism evidence="1">
    <name type="scientific">bioreactor metagenome</name>
    <dbReference type="NCBI Taxonomy" id="1076179"/>
    <lineage>
        <taxon>unclassified sequences</taxon>
        <taxon>metagenomes</taxon>
        <taxon>ecological metagenomes</taxon>
    </lineage>
</organism>
<sequence length="81" mass="9056">MYLFGVNTPIGYNCQGHHLYIGPPHIDLTALPAQTYLCVDDTRYRVDRAETVYLSDRPVYVWAVVRTVVGQEEPEEGGAGT</sequence>